<accession>A0A3P8ELU8</accession>
<gene>
    <name evidence="1" type="ORF">SMTD_LOCUS8473</name>
</gene>
<proteinExistence type="predicted"/>
<dbReference type="Proteomes" id="UP000269396">
    <property type="component" value="Unassembled WGS sequence"/>
</dbReference>
<keyword evidence="2" id="KW-1185">Reference proteome</keyword>
<name>A0A3P8ELU8_9TREM</name>
<reference evidence="1 2" key="1">
    <citation type="submission" date="2018-11" db="EMBL/GenBank/DDBJ databases">
        <authorList>
            <consortium name="Pathogen Informatics"/>
        </authorList>
    </citation>
    <scope>NUCLEOTIDE SEQUENCE [LARGE SCALE GENOMIC DNA]</scope>
    <source>
        <strain>Denwood</strain>
        <strain evidence="2">Zambia</strain>
    </source>
</reference>
<dbReference type="EMBL" id="UZAL01028954">
    <property type="protein sequence ID" value="VDP44875.1"/>
    <property type="molecule type" value="Genomic_DNA"/>
</dbReference>
<evidence type="ECO:0000313" key="1">
    <source>
        <dbReference type="EMBL" id="VDP44875.1"/>
    </source>
</evidence>
<dbReference type="AlphaFoldDB" id="A0A3P8ELU8"/>
<sequence length="55" mass="6411">MVNASHKLDLITSMPFVYTACRYYRLNSLMKSLNWCRCSGFAAQLIPRTLNMIYC</sequence>
<protein>
    <submittedName>
        <fullName evidence="1">Uncharacterized protein</fullName>
    </submittedName>
</protein>
<evidence type="ECO:0000313" key="2">
    <source>
        <dbReference type="Proteomes" id="UP000269396"/>
    </source>
</evidence>
<organism evidence="1 2">
    <name type="scientific">Schistosoma mattheei</name>
    <dbReference type="NCBI Taxonomy" id="31246"/>
    <lineage>
        <taxon>Eukaryota</taxon>
        <taxon>Metazoa</taxon>
        <taxon>Spiralia</taxon>
        <taxon>Lophotrochozoa</taxon>
        <taxon>Platyhelminthes</taxon>
        <taxon>Trematoda</taxon>
        <taxon>Digenea</taxon>
        <taxon>Strigeidida</taxon>
        <taxon>Schistosomatoidea</taxon>
        <taxon>Schistosomatidae</taxon>
        <taxon>Schistosoma</taxon>
    </lineage>
</organism>